<reference evidence="2" key="1">
    <citation type="submission" date="2021-01" db="EMBL/GenBank/DDBJ databases">
        <authorList>
            <consortium name="Genoscope - CEA"/>
            <person name="William W."/>
        </authorList>
    </citation>
    <scope>NUCLEOTIDE SEQUENCE</scope>
</reference>
<protein>
    <submittedName>
        <fullName evidence="2">(rape) hypothetical protein</fullName>
    </submittedName>
</protein>
<keyword evidence="1" id="KW-0732">Signal</keyword>
<evidence type="ECO:0000313" key="2">
    <source>
        <dbReference type="EMBL" id="CAF1920446.1"/>
    </source>
</evidence>
<dbReference type="AlphaFoldDB" id="A0A816KU97"/>
<proteinExistence type="predicted"/>
<gene>
    <name evidence="2" type="ORF">DARMORV10_C02P55060.1</name>
</gene>
<dbReference type="EMBL" id="HG994366">
    <property type="protein sequence ID" value="CAF1920446.1"/>
    <property type="molecule type" value="Genomic_DNA"/>
</dbReference>
<feature type="chain" id="PRO_5032995460" evidence="1">
    <location>
        <begin position="27"/>
        <end position="48"/>
    </location>
</feature>
<accession>A0A816KU97</accession>
<sequence length="48" mass="5458">MCLTLLVAQVVIISIGISKLVYKVDCQELTNIFSESWSFDVHRILFAI</sequence>
<feature type="signal peptide" evidence="1">
    <location>
        <begin position="1"/>
        <end position="26"/>
    </location>
</feature>
<dbReference type="Proteomes" id="UP001295469">
    <property type="component" value="Chromosome C02"/>
</dbReference>
<name>A0A816KU97_BRANA</name>
<evidence type="ECO:0000256" key="1">
    <source>
        <dbReference type="SAM" id="SignalP"/>
    </source>
</evidence>
<feature type="non-terminal residue" evidence="2">
    <location>
        <position position="48"/>
    </location>
</feature>
<organism evidence="2">
    <name type="scientific">Brassica napus</name>
    <name type="common">Rape</name>
    <dbReference type="NCBI Taxonomy" id="3708"/>
    <lineage>
        <taxon>Eukaryota</taxon>
        <taxon>Viridiplantae</taxon>
        <taxon>Streptophyta</taxon>
        <taxon>Embryophyta</taxon>
        <taxon>Tracheophyta</taxon>
        <taxon>Spermatophyta</taxon>
        <taxon>Magnoliopsida</taxon>
        <taxon>eudicotyledons</taxon>
        <taxon>Gunneridae</taxon>
        <taxon>Pentapetalae</taxon>
        <taxon>rosids</taxon>
        <taxon>malvids</taxon>
        <taxon>Brassicales</taxon>
        <taxon>Brassicaceae</taxon>
        <taxon>Brassiceae</taxon>
        <taxon>Brassica</taxon>
    </lineage>
</organism>